<organism evidence="3 4">
    <name type="scientific">Halobacillus salinarum</name>
    <dbReference type="NCBI Taxonomy" id="2932257"/>
    <lineage>
        <taxon>Bacteria</taxon>
        <taxon>Bacillati</taxon>
        <taxon>Bacillota</taxon>
        <taxon>Bacilli</taxon>
        <taxon>Bacillales</taxon>
        <taxon>Bacillaceae</taxon>
        <taxon>Halobacillus</taxon>
    </lineage>
</organism>
<evidence type="ECO:0000313" key="4">
    <source>
        <dbReference type="Proteomes" id="UP000831787"/>
    </source>
</evidence>
<keyword evidence="1" id="KW-1133">Transmembrane helix</keyword>
<dbReference type="Proteomes" id="UP000831787">
    <property type="component" value="Chromosome"/>
</dbReference>
<proteinExistence type="predicted"/>
<sequence>MSVRMIYGLFSFTIICGMMLALYSSRLPLSLKKQARVFSCLFLLAGLALLLVLVNKHHWLAKGKEFYTTFITDTEVSQGRTELALKMSNKGSILPSVKLSVPMIEQYPELPRGCEVTSLAMLFHFSGNKIDKLKLASEIKKNTASLKTIDGKVYYGDPNEGFVGDMYSLNNPGLGVYHKPIMELTQEYFDERAVDFTGQDFSQILQYVNDGLPIWVIINSDYDKLSDRYFETWHTSGGKIQVTRKEHSVVVTGYDREYIYFNDPLNITKKAPINSFREAWVQMGKQAITILKP</sequence>
<keyword evidence="4" id="KW-1185">Reference proteome</keyword>
<evidence type="ECO:0000256" key="1">
    <source>
        <dbReference type="SAM" id="Phobius"/>
    </source>
</evidence>
<dbReference type="InterPro" id="IPR039563">
    <property type="entry name" value="Peptidase_C39_single_dom"/>
</dbReference>
<name>A0ABY4ENQ1_9BACI</name>
<protein>
    <submittedName>
        <fullName evidence="3">C39 family peptidase</fullName>
    </submittedName>
</protein>
<dbReference type="RefSeq" id="WP_244713110.1">
    <property type="nucleotide sequence ID" value="NZ_CP095073.1"/>
</dbReference>
<dbReference type="Pfam" id="PF13529">
    <property type="entry name" value="Peptidase_C39_2"/>
    <property type="match status" value="1"/>
</dbReference>
<dbReference type="PANTHER" id="PTHR37806:SF1">
    <property type="entry name" value="PEPTIDASE C39-LIKE DOMAIN-CONTAINING PROTEIN"/>
    <property type="match status" value="1"/>
</dbReference>
<gene>
    <name evidence="3" type="ORF">MUN89_09320</name>
</gene>
<dbReference type="InterPro" id="IPR039564">
    <property type="entry name" value="Peptidase_C39-like"/>
</dbReference>
<feature type="domain" description="Peptidase C39-like" evidence="2">
    <location>
        <begin position="99"/>
        <end position="264"/>
    </location>
</feature>
<dbReference type="PANTHER" id="PTHR37806">
    <property type="entry name" value="LMO0724 PROTEIN"/>
    <property type="match status" value="1"/>
</dbReference>
<dbReference type="InterPro" id="IPR016997">
    <property type="entry name" value="UCP032442"/>
</dbReference>
<accession>A0ABY4ENQ1</accession>
<keyword evidence="1" id="KW-0812">Transmembrane</keyword>
<feature type="transmembrane region" description="Helical" evidence="1">
    <location>
        <begin position="6"/>
        <end position="23"/>
    </location>
</feature>
<evidence type="ECO:0000259" key="2">
    <source>
        <dbReference type="Pfam" id="PF13529"/>
    </source>
</evidence>
<dbReference type="Gene3D" id="3.90.70.10">
    <property type="entry name" value="Cysteine proteinases"/>
    <property type="match status" value="1"/>
</dbReference>
<dbReference type="CDD" id="cd02549">
    <property type="entry name" value="Peptidase_C39A"/>
    <property type="match status" value="1"/>
</dbReference>
<reference evidence="3 4" key="1">
    <citation type="submission" date="2022-04" db="EMBL/GenBank/DDBJ databases">
        <title>Halobacillus sp. isolated from saltern.</title>
        <authorList>
            <person name="Won M."/>
            <person name="Lee C.-M."/>
            <person name="Woen H.-Y."/>
            <person name="Kwon S.-W."/>
        </authorList>
    </citation>
    <scope>NUCLEOTIDE SEQUENCE [LARGE SCALE GENOMIC DNA]</scope>
    <source>
        <strain evidence="3 4">SSBR10-3</strain>
    </source>
</reference>
<dbReference type="EMBL" id="CP095073">
    <property type="protein sequence ID" value="UOQ46090.1"/>
    <property type="molecule type" value="Genomic_DNA"/>
</dbReference>
<dbReference type="PIRSF" id="PIRSF032442">
    <property type="entry name" value="UCP032442"/>
    <property type="match status" value="1"/>
</dbReference>
<keyword evidence="1" id="KW-0472">Membrane</keyword>
<evidence type="ECO:0000313" key="3">
    <source>
        <dbReference type="EMBL" id="UOQ46090.1"/>
    </source>
</evidence>
<feature type="transmembrane region" description="Helical" evidence="1">
    <location>
        <begin position="35"/>
        <end position="54"/>
    </location>
</feature>